<feature type="domain" description="DUF6894" evidence="2">
    <location>
        <begin position="2"/>
        <end position="63"/>
    </location>
</feature>
<dbReference type="RefSeq" id="WP_106516009.1">
    <property type="nucleotide sequence ID" value="NZ_PXYI01000013.1"/>
</dbReference>
<dbReference type="InterPro" id="IPR054189">
    <property type="entry name" value="DUF6894"/>
</dbReference>
<accession>A0A2P7QF04</accession>
<dbReference type="EMBL" id="PXYI01000013">
    <property type="protein sequence ID" value="PSJ36561.1"/>
    <property type="molecule type" value="Genomic_DNA"/>
</dbReference>
<sequence length="86" mass="9547">MRYFFNTADGSHDRDEVGADLPDHNAARAMAVKVLAECLQSDPTIIWQGHEFRVEATDDHGSCSFMFPWLRPMRLPSANLILGGAA</sequence>
<feature type="compositionally biased region" description="Basic and acidic residues" evidence="1">
    <location>
        <begin position="10"/>
        <end position="20"/>
    </location>
</feature>
<gene>
    <name evidence="3" type="ORF">C7I55_26210</name>
</gene>
<evidence type="ECO:0000259" key="2">
    <source>
        <dbReference type="Pfam" id="PF21834"/>
    </source>
</evidence>
<evidence type="ECO:0000256" key="1">
    <source>
        <dbReference type="SAM" id="MobiDB-lite"/>
    </source>
</evidence>
<keyword evidence="4" id="KW-1185">Reference proteome</keyword>
<evidence type="ECO:0000313" key="4">
    <source>
        <dbReference type="Proteomes" id="UP000241167"/>
    </source>
</evidence>
<reference evidence="3 4" key="1">
    <citation type="submission" date="2018-03" db="EMBL/GenBank/DDBJ databases">
        <title>The draft genome of Sphingosinicella sp. GL-C-18.</title>
        <authorList>
            <person name="Liu L."/>
            <person name="Li L."/>
            <person name="Liang L."/>
            <person name="Zhang X."/>
            <person name="Wang T."/>
        </authorList>
    </citation>
    <scope>NUCLEOTIDE SEQUENCE [LARGE SCALE GENOMIC DNA]</scope>
    <source>
        <strain evidence="3 4">GL-C-18</strain>
    </source>
</reference>
<name>A0A2P7QF04_9SPHN</name>
<dbReference type="Pfam" id="PF21834">
    <property type="entry name" value="DUF6894"/>
    <property type="match status" value="1"/>
</dbReference>
<dbReference type="OrthoDB" id="7575967at2"/>
<comment type="caution">
    <text evidence="3">The sequence shown here is derived from an EMBL/GenBank/DDBJ whole genome shotgun (WGS) entry which is preliminary data.</text>
</comment>
<feature type="region of interest" description="Disordered" evidence="1">
    <location>
        <begin position="1"/>
        <end position="20"/>
    </location>
</feature>
<dbReference type="Proteomes" id="UP000241167">
    <property type="component" value="Unassembled WGS sequence"/>
</dbReference>
<organism evidence="3 4">
    <name type="scientific">Allosphingosinicella deserti</name>
    <dbReference type="NCBI Taxonomy" id="2116704"/>
    <lineage>
        <taxon>Bacteria</taxon>
        <taxon>Pseudomonadati</taxon>
        <taxon>Pseudomonadota</taxon>
        <taxon>Alphaproteobacteria</taxon>
        <taxon>Sphingomonadales</taxon>
        <taxon>Sphingomonadaceae</taxon>
        <taxon>Allosphingosinicella</taxon>
    </lineage>
</organism>
<proteinExistence type="predicted"/>
<dbReference type="AlphaFoldDB" id="A0A2P7QF04"/>
<evidence type="ECO:0000313" key="3">
    <source>
        <dbReference type="EMBL" id="PSJ36561.1"/>
    </source>
</evidence>
<protein>
    <recommendedName>
        <fullName evidence="2">DUF6894 domain-containing protein</fullName>
    </recommendedName>
</protein>